<evidence type="ECO:0000313" key="2">
    <source>
        <dbReference type="Proteomes" id="UP000632222"/>
    </source>
</evidence>
<sequence length="110" mass="13013">MYRLFYGDLEIGTITRTGGDFPWNWGKFEQIFDPEASEVSRTIAAYRRMTARKYPLIESEDFEVLHAIEEQIFEEFSVLIESDQWRLVDGEDAWSIAIPEFPEENIVAWR</sequence>
<dbReference type="Proteomes" id="UP000632222">
    <property type="component" value="Unassembled WGS sequence"/>
</dbReference>
<comment type="caution">
    <text evidence="1">The sequence shown here is derived from an EMBL/GenBank/DDBJ whole genome shotgun (WGS) entry which is preliminary data.</text>
</comment>
<gene>
    <name evidence="1" type="ORF">GCM10008938_35670</name>
</gene>
<dbReference type="EMBL" id="BMOD01000016">
    <property type="protein sequence ID" value="GGJ46371.1"/>
    <property type="molecule type" value="Genomic_DNA"/>
</dbReference>
<reference evidence="2" key="1">
    <citation type="journal article" date="2019" name="Int. J. Syst. Evol. Microbiol.">
        <title>The Global Catalogue of Microorganisms (GCM) 10K type strain sequencing project: providing services to taxonomists for standard genome sequencing and annotation.</title>
        <authorList>
            <consortium name="The Broad Institute Genomics Platform"/>
            <consortium name="The Broad Institute Genome Sequencing Center for Infectious Disease"/>
            <person name="Wu L."/>
            <person name="Ma J."/>
        </authorList>
    </citation>
    <scope>NUCLEOTIDE SEQUENCE [LARGE SCALE GENOMIC DNA]</scope>
    <source>
        <strain evidence="2">JCM 14370</strain>
    </source>
</reference>
<accession>A0ABQ2D5M4</accession>
<dbReference type="RefSeq" id="WP_189004913.1">
    <property type="nucleotide sequence ID" value="NZ_BMOD01000016.1"/>
</dbReference>
<evidence type="ECO:0000313" key="1">
    <source>
        <dbReference type="EMBL" id="GGJ46371.1"/>
    </source>
</evidence>
<organism evidence="1 2">
    <name type="scientific">Deinococcus roseus</name>
    <dbReference type="NCBI Taxonomy" id="392414"/>
    <lineage>
        <taxon>Bacteria</taxon>
        <taxon>Thermotogati</taxon>
        <taxon>Deinococcota</taxon>
        <taxon>Deinococci</taxon>
        <taxon>Deinococcales</taxon>
        <taxon>Deinococcaceae</taxon>
        <taxon>Deinococcus</taxon>
    </lineage>
</organism>
<name>A0ABQ2D5M4_9DEIO</name>
<keyword evidence="2" id="KW-1185">Reference proteome</keyword>
<proteinExistence type="predicted"/>
<protein>
    <submittedName>
        <fullName evidence="1">Uncharacterized protein</fullName>
    </submittedName>
</protein>